<reference evidence="2 3" key="1">
    <citation type="submission" date="2021-09" db="EMBL/GenBank/DDBJ databases">
        <title>Genomic insights and catalytic innovation underlie evolution of tropane alkaloids biosynthesis.</title>
        <authorList>
            <person name="Wang Y.-J."/>
            <person name="Tian T."/>
            <person name="Huang J.-P."/>
            <person name="Huang S.-X."/>
        </authorList>
    </citation>
    <scope>NUCLEOTIDE SEQUENCE [LARGE SCALE GENOMIC DNA]</scope>
    <source>
        <strain evidence="2">KIB-2018</strain>
        <tissue evidence="2">Leaf</tissue>
    </source>
</reference>
<dbReference type="EMBL" id="JAIWQS010000004">
    <property type="protein sequence ID" value="KAJ8768494.1"/>
    <property type="molecule type" value="Genomic_DNA"/>
</dbReference>
<accession>A0AAV8TRG7</accession>
<comment type="caution">
    <text evidence="2">The sequence shown here is derived from an EMBL/GenBank/DDBJ whole genome shotgun (WGS) entry which is preliminary data.</text>
</comment>
<evidence type="ECO:0000313" key="2">
    <source>
        <dbReference type="EMBL" id="KAJ8768494.1"/>
    </source>
</evidence>
<dbReference type="Proteomes" id="UP001159364">
    <property type="component" value="Linkage Group LG04"/>
</dbReference>
<evidence type="ECO:0000256" key="1">
    <source>
        <dbReference type="SAM" id="MobiDB-lite"/>
    </source>
</evidence>
<dbReference type="AlphaFoldDB" id="A0AAV8TRG7"/>
<organism evidence="2 3">
    <name type="scientific">Erythroxylum novogranatense</name>
    <dbReference type="NCBI Taxonomy" id="1862640"/>
    <lineage>
        <taxon>Eukaryota</taxon>
        <taxon>Viridiplantae</taxon>
        <taxon>Streptophyta</taxon>
        <taxon>Embryophyta</taxon>
        <taxon>Tracheophyta</taxon>
        <taxon>Spermatophyta</taxon>
        <taxon>Magnoliopsida</taxon>
        <taxon>eudicotyledons</taxon>
        <taxon>Gunneridae</taxon>
        <taxon>Pentapetalae</taxon>
        <taxon>rosids</taxon>
        <taxon>fabids</taxon>
        <taxon>Malpighiales</taxon>
        <taxon>Erythroxylaceae</taxon>
        <taxon>Erythroxylum</taxon>
    </lineage>
</organism>
<sequence>MGRMSTSDLKEERMGPTDDGELEATMKNCWESSGGVEFMERRDQLINEIGGQQGAGNDIINLDNSHWQAFVDAATFQQGHITGFAMVFEDPEGGFIKAISGYQEGVKSATVAEACFGLEKEKWVIEDTWTIPFKSCRVGV</sequence>
<name>A0AAV8TRG7_9ROSI</name>
<evidence type="ECO:0000313" key="3">
    <source>
        <dbReference type="Proteomes" id="UP001159364"/>
    </source>
</evidence>
<feature type="region of interest" description="Disordered" evidence="1">
    <location>
        <begin position="1"/>
        <end position="23"/>
    </location>
</feature>
<proteinExistence type="predicted"/>
<gene>
    <name evidence="2" type="ORF">K2173_022585</name>
</gene>
<protein>
    <submittedName>
        <fullName evidence="2">Uncharacterized protein</fullName>
    </submittedName>
</protein>
<keyword evidence="3" id="KW-1185">Reference proteome</keyword>